<keyword evidence="3" id="KW-0472">Membrane</keyword>
<dbReference type="InterPro" id="IPR002988">
    <property type="entry name" value="GA_module"/>
</dbReference>
<name>A0A7T4F2M9_9FIRM</name>
<proteinExistence type="predicted"/>
<feature type="coiled-coil region" evidence="1">
    <location>
        <begin position="298"/>
        <end position="380"/>
    </location>
</feature>
<dbReference type="Pfam" id="PF17573">
    <property type="entry name" value="GA-like"/>
    <property type="match status" value="4"/>
</dbReference>
<dbReference type="InterPro" id="IPR009063">
    <property type="entry name" value="Ig/albumin-bd_sf"/>
</dbReference>
<evidence type="ECO:0000256" key="4">
    <source>
        <dbReference type="SAM" id="SignalP"/>
    </source>
</evidence>
<feature type="compositionally biased region" description="Basic and acidic residues" evidence="2">
    <location>
        <begin position="874"/>
        <end position="923"/>
    </location>
</feature>
<gene>
    <name evidence="6" type="ORF">I6H45_03985</name>
</gene>
<feature type="transmembrane region" description="Helical" evidence="3">
    <location>
        <begin position="955"/>
        <end position="974"/>
    </location>
</feature>
<feature type="compositionally biased region" description="Basic and acidic residues" evidence="2">
    <location>
        <begin position="769"/>
        <end position="783"/>
    </location>
</feature>
<organism evidence="6 7">
    <name type="scientific">Anaerococcus vaginalis</name>
    <dbReference type="NCBI Taxonomy" id="33037"/>
    <lineage>
        <taxon>Bacteria</taxon>
        <taxon>Bacillati</taxon>
        <taxon>Bacillota</taxon>
        <taxon>Tissierellia</taxon>
        <taxon>Tissierellales</taxon>
        <taxon>Peptoniphilaceae</taxon>
        <taxon>Anaerococcus</taxon>
    </lineage>
</organism>
<evidence type="ECO:0000256" key="2">
    <source>
        <dbReference type="SAM" id="MobiDB-lite"/>
    </source>
</evidence>
<dbReference type="KEGG" id="avg:I6H45_03985"/>
<dbReference type="InterPro" id="IPR035152">
    <property type="entry name" value="GA-like"/>
</dbReference>
<feature type="region of interest" description="Disordered" evidence="2">
    <location>
        <begin position="874"/>
        <end position="955"/>
    </location>
</feature>
<dbReference type="AlphaFoldDB" id="A0A7T4F2M9"/>
<feature type="domain" description="Extracellular matrix-binding protein ebh GA module" evidence="5">
    <location>
        <begin position="418"/>
        <end position="474"/>
    </location>
</feature>
<keyword evidence="4" id="KW-0732">Signal</keyword>
<keyword evidence="3" id="KW-1133">Transmembrane helix</keyword>
<dbReference type="SUPFAM" id="SSF46997">
    <property type="entry name" value="Bacterial immunoglobulin/albumin-binding domains"/>
    <property type="match status" value="4"/>
</dbReference>
<evidence type="ECO:0000256" key="3">
    <source>
        <dbReference type="SAM" id="Phobius"/>
    </source>
</evidence>
<dbReference type="InterPro" id="IPR040912">
    <property type="entry name" value="DUF5633"/>
</dbReference>
<feature type="chain" id="PRO_5039562276" evidence="4">
    <location>
        <begin position="24"/>
        <end position="979"/>
    </location>
</feature>
<sequence length="979" mass="108490">MKNNKKLVMGSVIALALSVGVIAPNLTKAEEAALETSKLEIKNEANNQIKKDVQAELKKDDTKEATENKADKEDIGKILEKKDDKKEEIKPANIAKVKKLAPVTLTNNKNDAKELQKAKESAKANINAADLSDFQKAHFTQKVDNATTKEEAKQYQIEAQDLATYISEVKFSLPDLKEGQDINEIINSFNKALDKAQVDKVKKSVVDPEGFKEDQELENLKAQTKEEIDKLDLSQVQKDHFKSLVDEAKDKNAVNKVKEDAKELLDAIIDAKFNKLAPTDDEAIMKKASEMLSNALTKADVEEVVKKINKEVEDKKSDPEKELKEIKEQAKEEIDKLDLSQVQKDHFKSLVDEAKDKNAVNKVKEDAKELLEAIIDAKLNKLAPTDDEAIMKKASEMLSNALTKADVEEVVKKINKEVEDKKSDPEKELKEIKEQAKEEIDKLDLSQVQKNHFKSLIDKAKDEKAVNKVIEDAKELLDAIIDAKFNKLAPTDDEEIKNKALEMLDKALTKAEVEEIVNKINKEVKAAKDLKDAKEKAIKELKAAGITGQIYFDQINKAKTIEGVEALKNEILKAHKASQEEDGPKVTIDEWLLINAKKDAIEELKAAGITGQIYFDQINKAKTIEGVEALKNEILKAHKASQEEDGPKVTIDEWLLINAKKDAIEELKAAGITSDFYFNLINKAKTIEGVEALKNEILKAHKASQEEDGPKVTIDEWLLINAKKDAIEELKAAGITGQIYFDQINKAKTIEGVEALKNEILKAHAGNPGEKDPETPEETKNGFDTEREARIAAEKALENDPVNKSYTITQGADGKYYYQLSPVEKGLEIGYETREEAEAAAKEALENDPINNAYEVNQGADGRYYFRLFYKEEEQKPGEKDPAKPGEKDPAKPGEKDPAKPGAKDPAKPGEKDPAEPGVKDPAKPGAKNPAKTEDKKKTQPSKVVNNKANNVQTGVAGLTGVVATLAASAVALFKSKRK</sequence>
<feature type="domain" description="Extracellular matrix-binding protein ebh GA module" evidence="5">
    <location>
        <begin position="312"/>
        <end position="368"/>
    </location>
</feature>
<dbReference type="Pfam" id="PF01468">
    <property type="entry name" value="GA"/>
    <property type="match status" value="4"/>
</dbReference>
<evidence type="ECO:0000259" key="5">
    <source>
        <dbReference type="SMART" id="SM00844"/>
    </source>
</evidence>
<evidence type="ECO:0000313" key="6">
    <source>
        <dbReference type="EMBL" id="QQB62646.1"/>
    </source>
</evidence>
<dbReference type="Gene3D" id="1.10.8.40">
    <property type="entry name" value="Albumin-binding domain"/>
    <property type="match status" value="5"/>
</dbReference>
<feature type="coiled-coil region" evidence="1">
    <location>
        <begin position="404"/>
        <end position="449"/>
    </location>
</feature>
<feature type="region of interest" description="Disordered" evidence="2">
    <location>
        <begin position="43"/>
        <end position="82"/>
    </location>
</feature>
<reference evidence="6 7" key="1">
    <citation type="submission" date="2020-12" db="EMBL/GenBank/DDBJ databases">
        <title>FDA dAtabase for Regulatory Grade micrObial Sequences (FDA-ARGOS): Supporting development and validation of Infectious Disease Dx tests.</title>
        <authorList>
            <person name="Sproer C."/>
            <person name="Gronow S."/>
            <person name="Severitt S."/>
            <person name="Schroder I."/>
            <person name="Tallon L."/>
            <person name="Sadzewicz L."/>
            <person name="Zhao X."/>
            <person name="Boylan J."/>
            <person name="Ott S."/>
            <person name="Bowen H."/>
            <person name="Vavikolanu K."/>
            <person name="Mehta A."/>
            <person name="Aluvathingal J."/>
            <person name="Nadendla S."/>
            <person name="Lowell S."/>
            <person name="Myers T."/>
            <person name="Yan Y."/>
            <person name="Sichtig H."/>
        </authorList>
    </citation>
    <scope>NUCLEOTIDE SEQUENCE [LARGE SCALE GENOMIC DNA]</scope>
    <source>
        <strain evidence="6 7">FDAARGOS_988</strain>
    </source>
</reference>
<feature type="coiled-coil region" evidence="1">
    <location>
        <begin position="105"/>
        <end position="132"/>
    </location>
</feature>
<evidence type="ECO:0000256" key="1">
    <source>
        <dbReference type="SAM" id="Coils"/>
    </source>
</evidence>
<dbReference type="EMBL" id="CP066014">
    <property type="protein sequence ID" value="QQB62646.1"/>
    <property type="molecule type" value="Genomic_DNA"/>
</dbReference>
<feature type="compositionally biased region" description="Polar residues" evidence="2">
    <location>
        <begin position="941"/>
        <end position="954"/>
    </location>
</feature>
<dbReference type="SMART" id="SM00844">
    <property type="entry name" value="GA"/>
    <property type="match status" value="4"/>
</dbReference>
<feature type="domain" description="Extracellular matrix-binding protein ebh GA module" evidence="5">
    <location>
        <begin position="213"/>
        <end position="262"/>
    </location>
</feature>
<feature type="region of interest" description="Disordered" evidence="2">
    <location>
        <begin position="764"/>
        <end position="783"/>
    </location>
</feature>
<keyword evidence="3" id="KW-0812">Transmembrane</keyword>
<feature type="domain" description="Extracellular matrix-binding protein ebh GA module" evidence="5">
    <location>
        <begin position="105"/>
        <end position="160"/>
    </location>
</feature>
<protein>
    <submittedName>
        <fullName evidence="6">GA module-containing protein</fullName>
    </submittedName>
</protein>
<feature type="signal peptide" evidence="4">
    <location>
        <begin position="1"/>
        <end position="23"/>
    </location>
</feature>
<feature type="coiled-coil region" evidence="1">
    <location>
        <begin position="510"/>
        <end position="544"/>
    </location>
</feature>
<accession>A0A7T4F2M9</accession>
<evidence type="ECO:0000313" key="7">
    <source>
        <dbReference type="Proteomes" id="UP000595276"/>
    </source>
</evidence>
<keyword evidence="1" id="KW-0175">Coiled coil</keyword>
<dbReference type="RefSeq" id="WP_198482175.1">
    <property type="nucleotide sequence ID" value="NZ_CP066014.1"/>
</dbReference>
<dbReference type="Gene3D" id="1.20.120.1850">
    <property type="entry name" value="Ebh helix bundles repeating unit (S and A modules)"/>
    <property type="match status" value="3"/>
</dbReference>
<dbReference type="InterPro" id="IPR020840">
    <property type="entry name" value="Extracell_matrix-bd_GA"/>
</dbReference>
<dbReference type="Pfam" id="PF18656">
    <property type="entry name" value="DUF5633"/>
    <property type="match status" value="2"/>
</dbReference>
<dbReference type="GeneID" id="79021881"/>
<dbReference type="Proteomes" id="UP000595276">
    <property type="component" value="Chromosome"/>
</dbReference>